<dbReference type="Pfam" id="PF01417">
    <property type="entry name" value="ENTH"/>
    <property type="match status" value="1"/>
</dbReference>
<dbReference type="InterPro" id="IPR013809">
    <property type="entry name" value="ENTH"/>
</dbReference>
<dbReference type="EMBL" id="CAWUPB010000913">
    <property type="protein sequence ID" value="CAK7331560.1"/>
    <property type="molecule type" value="Genomic_DNA"/>
</dbReference>
<keyword evidence="7" id="KW-1185">Reference proteome</keyword>
<keyword evidence="4" id="KW-0968">Cytoplasmic vesicle</keyword>
<gene>
    <name evidence="6" type="ORF">DCAF_LOCUS8533</name>
</gene>
<organism evidence="6 7">
    <name type="scientific">Dovyalis caffra</name>
    <dbReference type="NCBI Taxonomy" id="77055"/>
    <lineage>
        <taxon>Eukaryota</taxon>
        <taxon>Viridiplantae</taxon>
        <taxon>Streptophyta</taxon>
        <taxon>Embryophyta</taxon>
        <taxon>Tracheophyta</taxon>
        <taxon>Spermatophyta</taxon>
        <taxon>Magnoliopsida</taxon>
        <taxon>eudicotyledons</taxon>
        <taxon>Gunneridae</taxon>
        <taxon>Pentapetalae</taxon>
        <taxon>rosids</taxon>
        <taxon>fabids</taxon>
        <taxon>Malpighiales</taxon>
        <taxon>Salicaceae</taxon>
        <taxon>Flacourtieae</taxon>
        <taxon>Dovyalis</taxon>
    </lineage>
</organism>
<protein>
    <recommendedName>
        <fullName evidence="5">ENTH domain-containing protein</fullName>
    </recommendedName>
</protein>
<evidence type="ECO:0000313" key="6">
    <source>
        <dbReference type="EMBL" id="CAK7331560.1"/>
    </source>
</evidence>
<evidence type="ECO:0000256" key="2">
    <source>
        <dbReference type="ARBA" id="ARBA00004555"/>
    </source>
</evidence>
<dbReference type="InterPro" id="IPR008942">
    <property type="entry name" value="ENTH_VHS"/>
</dbReference>
<dbReference type="CDD" id="cd03571">
    <property type="entry name" value="ENTH"/>
    <property type="match status" value="1"/>
</dbReference>
<dbReference type="SUPFAM" id="SSF48464">
    <property type="entry name" value="ENTH/VHS domain"/>
    <property type="match status" value="1"/>
</dbReference>
<proteinExistence type="predicted"/>
<dbReference type="PROSITE" id="PS50942">
    <property type="entry name" value="ENTH"/>
    <property type="match status" value="1"/>
</dbReference>
<reference evidence="6 7" key="1">
    <citation type="submission" date="2024-01" db="EMBL/GenBank/DDBJ databases">
        <authorList>
            <person name="Waweru B."/>
        </authorList>
    </citation>
    <scope>NUCLEOTIDE SEQUENCE [LARGE SCALE GENOMIC DNA]</scope>
</reference>
<evidence type="ECO:0000256" key="4">
    <source>
        <dbReference type="ARBA" id="ARBA00023329"/>
    </source>
</evidence>
<dbReference type="GO" id="GO:0030276">
    <property type="term" value="F:clathrin binding"/>
    <property type="evidence" value="ECO:0007669"/>
    <property type="project" value="TreeGrafter"/>
</dbReference>
<comment type="subcellular location">
    <subcellularLocation>
        <location evidence="1">Cytoplasmic vesicle</location>
        <location evidence="1">Clathrin-coated vesicle</location>
    </subcellularLocation>
    <subcellularLocation>
        <location evidence="2">Golgi apparatus</location>
    </subcellularLocation>
</comment>
<keyword evidence="3" id="KW-0333">Golgi apparatus</keyword>
<evidence type="ECO:0000259" key="5">
    <source>
        <dbReference type="PROSITE" id="PS50942"/>
    </source>
</evidence>
<dbReference type="GO" id="GO:0005543">
    <property type="term" value="F:phospholipid binding"/>
    <property type="evidence" value="ECO:0007669"/>
    <property type="project" value="TreeGrafter"/>
</dbReference>
<evidence type="ECO:0000256" key="3">
    <source>
        <dbReference type="ARBA" id="ARBA00023034"/>
    </source>
</evidence>
<dbReference type="AlphaFoldDB" id="A0AAV1RAG5"/>
<accession>A0AAV1RAG5</accession>
<evidence type="ECO:0000313" key="7">
    <source>
        <dbReference type="Proteomes" id="UP001314170"/>
    </source>
</evidence>
<dbReference type="Proteomes" id="UP001314170">
    <property type="component" value="Unassembled WGS sequence"/>
</dbReference>
<dbReference type="GO" id="GO:0005768">
    <property type="term" value="C:endosome"/>
    <property type="evidence" value="ECO:0007669"/>
    <property type="project" value="TreeGrafter"/>
</dbReference>
<dbReference type="GO" id="GO:0006897">
    <property type="term" value="P:endocytosis"/>
    <property type="evidence" value="ECO:0007669"/>
    <property type="project" value="TreeGrafter"/>
</dbReference>
<dbReference type="PANTHER" id="PTHR12276:SF116">
    <property type="entry name" value="ENTH_VHS FAMILY PROTEIN"/>
    <property type="match status" value="1"/>
</dbReference>
<dbReference type="PANTHER" id="PTHR12276">
    <property type="entry name" value="EPSIN/ENT-RELATED"/>
    <property type="match status" value="1"/>
</dbReference>
<comment type="caution">
    <text evidence="6">The sequence shown here is derived from an EMBL/GenBank/DDBJ whole genome shotgun (WGS) entry which is preliminary data.</text>
</comment>
<sequence>MGTPSFHELKKQASFFFKEKIKSARLALTDVTPAELLTEEATNGNPWAPDNPTLGSISRAAFEVDDYWRIVEILHKRFSRFERKNWRPSYNSLIVLEHLLTHGPESVAGEFQIDKDVIREMESFQFIDEKGFNWGLAVRKKSDRILKLLEKGLLLKEERERARKVTRGIQGFGSFCHRSSSAQGILQESSNETFGRSNSQFNDSWENQFLSPKEENLIQTAETFQKTHKEANSESGKRTVNLDVWDSVNNCQMLEKPGTSLKENLAPKKEVVHQWNGTGEANPLLASRRDEPRTIEEDHPFSDAENQLAASLLSARDGILQGC</sequence>
<dbReference type="GO" id="GO:0030125">
    <property type="term" value="C:clathrin vesicle coat"/>
    <property type="evidence" value="ECO:0007669"/>
    <property type="project" value="TreeGrafter"/>
</dbReference>
<dbReference type="GO" id="GO:0005886">
    <property type="term" value="C:plasma membrane"/>
    <property type="evidence" value="ECO:0007669"/>
    <property type="project" value="TreeGrafter"/>
</dbReference>
<dbReference type="Gene3D" id="1.25.40.90">
    <property type="match status" value="1"/>
</dbReference>
<evidence type="ECO:0000256" key="1">
    <source>
        <dbReference type="ARBA" id="ARBA00004132"/>
    </source>
</evidence>
<dbReference type="SMART" id="SM00273">
    <property type="entry name" value="ENTH"/>
    <property type="match status" value="1"/>
</dbReference>
<feature type="domain" description="ENTH" evidence="5">
    <location>
        <begin position="26"/>
        <end position="159"/>
    </location>
</feature>
<name>A0AAV1RAG5_9ROSI</name>
<dbReference type="GO" id="GO:0005794">
    <property type="term" value="C:Golgi apparatus"/>
    <property type="evidence" value="ECO:0007669"/>
    <property type="project" value="UniProtKB-SubCell"/>
</dbReference>